<protein>
    <submittedName>
        <fullName evidence="3">Helix-turn-helix transcriptional regulator</fullName>
    </submittedName>
</protein>
<evidence type="ECO:0000259" key="2">
    <source>
        <dbReference type="Pfam" id="PF25873"/>
    </source>
</evidence>
<organism evidence="3 4">
    <name type="scientific">Homoserinibacter gongjuensis</name>
    <dbReference type="NCBI Taxonomy" id="1162968"/>
    <lineage>
        <taxon>Bacteria</taxon>
        <taxon>Bacillati</taxon>
        <taxon>Actinomycetota</taxon>
        <taxon>Actinomycetes</taxon>
        <taxon>Micrococcales</taxon>
        <taxon>Microbacteriaceae</taxon>
        <taxon>Homoserinibacter</taxon>
    </lineage>
</organism>
<keyword evidence="4" id="KW-1185">Reference proteome</keyword>
<dbReference type="Gene3D" id="1.25.40.10">
    <property type="entry name" value="Tetratricopeptide repeat domain"/>
    <property type="match status" value="1"/>
</dbReference>
<dbReference type="SUPFAM" id="SSF48452">
    <property type="entry name" value="TPR-like"/>
    <property type="match status" value="1"/>
</dbReference>
<dbReference type="InterPro" id="IPR059106">
    <property type="entry name" value="WHD_MalT"/>
</dbReference>
<dbReference type="Pfam" id="PF25873">
    <property type="entry name" value="WHD_MalT"/>
    <property type="match status" value="1"/>
</dbReference>
<feature type="domain" description="MalT-like TPR region" evidence="1">
    <location>
        <begin position="453"/>
        <end position="661"/>
    </location>
</feature>
<dbReference type="Proteomes" id="UP001157069">
    <property type="component" value="Unassembled WGS sequence"/>
</dbReference>
<proteinExistence type="predicted"/>
<feature type="domain" description="MalT-like winged helix" evidence="2">
    <location>
        <begin position="256"/>
        <end position="339"/>
    </location>
</feature>
<comment type="caution">
    <text evidence="3">The sequence shown here is derived from an EMBL/GenBank/DDBJ whole genome shotgun (WGS) entry which is preliminary data.</text>
</comment>
<sequence>MDGPLLATKLHPPARRAAVVPRPRLTERLGEPARLVVVVAPAGFGKTSVLAEWLADSDGGQTAWLSLDDRDNDATQFWRYALTALERAHPGVASAALAVLDAAPHSIETVLATLANAWENVDTEVALVLDDYHLIGSSAVHESVTFLVESLPRTARLVIASRIDPPLPLARWRARGELRELRADQLRFTPDETSVYLTETMGLELAPADAETLADRTEGWIAALQLAALSLEGRDQPSAFIADFAGDDRYIVDYLVEEVLGRQSDAVRAFLVQTSVLGRLNGDLCDAVTGVAGSAAMLEQLERANLFLMPLDAHRSWYRYHHLFAEMLRARLLAEARDRMPGLHRRASDWFAEHEQLPDAVDHAIEAGAFDRAAELIKAAMPGMQQQRQEVALAAWFARLPAEFVRADPDLGVGFAGVLLSSGRTEGVERLLTEAEAAPGSSPDSIRAVRSGIALYRAAHALANGELATADEQTEIAMGLAQEGTHLDRGSAYGLHGLVLWARGDLENARRAWLVSLDGLERAGHRSDVLGGSIAVGDILLAQGRLHDAEQLYRRGLALAQTSAPPLRGAADMHTGLAEVLRERGDLEGAREQLRAAETLGEHAGLPQNRHRRRMATARLLQAEGRAVDAIPLLDEAEALYTPDFFPEVQPIAALRARLLLAGVGWPRRATLCALGGSTPTTSSTTCTNTTTSRSRGCSWPKPTVPTTWPVCCGCSTGCLPRRRPAVAAEWSSRCSCCGRSPRSARGTPPRHSKPS</sequence>
<accession>A0ABQ6JST2</accession>
<evidence type="ECO:0000259" key="1">
    <source>
        <dbReference type="Pfam" id="PF17874"/>
    </source>
</evidence>
<name>A0ABQ6JST2_9MICO</name>
<dbReference type="InterPro" id="IPR027417">
    <property type="entry name" value="P-loop_NTPase"/>
</dbReference>
<evidence type="ECO:0000313" key="4">
    <source>
        <dbReference type="Proteomes" id="UP001157069"/>
    </source>
</evidence>
<reference evidence="4" key="1">
    <citation type="journal article" date="2019" name="Int. J. Syst. Evol. Microbiol.">
        <title>The Global Catalogue of Microorganisms (GCM) 10K type strain sequencing project: providing services to taxonomists for standard genome sequencing and annotation.</title>
        <authorList>
            <consortium name="The Broad Institute Genomics Platform"/>
            <consortium name="The Broad Institute Genome Sequencing Center for Infectious Disease"/>
            <person name="Wu L."/>
            <person name="Ma J."/>
        </authorList>
    </citation>
    <scope>NUCLEOTIDE SEQUENCE [LARGE SCALE GENOMIC DNA]</scope>
    <source>
        <strain evidence="4">NBRC 108755</strain>
    </source>
</reference>
<dbReference type="InterPro" id="IPR011990">
    <property type="entry name" value="TPR-like_helical_dom_sf"/>
</dbReference>
<dbReference type="Gene3D" id="3.40.50.300">
    <property type="entry name" value="P-loop containing nucleotide triphosphate hydrolases"/>
    <property type="match status" value="1"/>
</dbReference>
<dbReference type="EMBL" id="BSVA01000001">
    <property type="protein sequence ID" value="GMA91049.1"/>
    <property type="molecule type" value="Genomic_DNA"/>
</dbReference>
<evidence type="ECO:0000313" key="3">
    <source>
        <dbReference type="EMBL" id="GMA91049.1"/>
    </source>
</evidence>
<dbReference type="InterPro" id="IPR041617">
    <property type="entry name" value="TPR_MalT"/>
</dbReference>
<dbReference type="Pfam" id="PF17874">
    <property type="entry name" value="TPR_MalT"/>
    <property type="match status" value="1"/>
</dbReference>
<gene>
    <name evidence="3" type="ORF">GCM10025869_15780</name>
</gene>